<organism evidence="1 2">
    <name type="scientific">Nonomuraea salmonea</name>
    <dbReference type="NCBI Taxonomy" id="46181"/>
    <lineage>
        <taxon>Bacteria</taxon>
        <taxon>Bacillati</taxon>
        <taxon>Actinomycetota</taxon>
        <taxon>Actinomycetes</taxon>
        <taxon>Streptosporangiales</taxon>
        <taxon>Streptosporangiaceae</taxon>
        <taxon>Nonomuraea</taxon>
    </lineage>
</organism>
<proteinExistence type="predicted"/>
<protein>
    <submittedName>
        <fullName evidence="1">Uncharacterized protein</fullName>
    </submittedName>
</protein>
<accession>A0ABV5P2U3</accession>
<keyword evidence="2" id="KW-1185">Reference proteome</keyword>
<evidence type="ECO:0000313" key="1">
    <source>
        <dbReference type="EMBL" id="MFB9476903.1"/>
    </source>
</evidence>
<gene>
    <name evidence="1" type="ORF">ACFFR3_46065</name>
</gene>
<sequence length="68" mass="7214">MSEPSPAAQPGCDRHGPMTLRTSTTREQAFCGTWYDCRYPGCRTSLLVPSAALKDQLAQQAAALAASA</sequence>
<comment type="caution">
    <text evidence="1">The sequence shown here is derived from an EMBL/GenBank/DDBJ whole genome shotgun (WGS) entry which is preliminary data.</text>
</comment>
<evidence type="ECO:0000313" key="2">
    <source>
        <dbReference type="Proteomes" id="UP001589568"/>
    </source>
</evidence>
<reference evidence="1 2" key="1">
    <citation type="submission" date="2024-09" db="EMBL/GenBank/DDBJ databases">
        <authorList>
            <person name="Sun Q."/>
            <person name="Mori K."/>
        </authorList>
    </citation>
    <scope>NUCLEOTIDE SEQUENCE [LARGE SCALE GENOMIC DNA]</scope>
    <source>
        <strain evidence="1 2">JCM 3324</strain>
    </source>
</reference>
<name>A0ABV5P2U3_9ACTN</name>
<dbReference type="RefSeq" id="WP_379485215.1">
    <property type="nucleotide sequence ID" value="NZ_JBHMCF010000057.1"/>
</dbReference>
<dbReference type="Proteomes" id="UP001589568">
    <property type="component" value="Unassembled WGS sequence"/>
</dbReference>
<dbReference type="EMBL" id="JBHMCF010000057">
    <property type="protein sequence ID" value="MFB9476903.1"/>
    <property type="molecule type" value="Genomic_DNA"/>
</dbReference>